<evidence type="ECO:0000256" key="6">
    <source>
        <dbReference type="ARBA" id="ARBA00022837"/>
    </source>
</evidence>
<dbReference type="NCBIfam" id="TIGR01779">
    <property type="entry name" value="TonB-B12"/>
    <property type="match status" value="1"/>
</dbReference>
<dbReference type="GO" id="GO:0046930">
    <property type="term" value="C:pore complex"/>
    <property type="evidence" value="ECO:0007669"/>
    <property type="project" value="UniProtKB-KW"/>
</dbReference>
<dbReference type="InterPro" id="IPR010917">
    <property type="entry name" value="TonB_rcpt_CS"/>
</dbReference>
<dbReference type="InterPro" id="IPR036942">
    <property type="entry name" value="Beta-barrel_TonB_sf"/>
</dbReference>
<evidence type="ECO:0000259" key="16">
    <source>
        <dbReference type="Pfam" id="PF07715"/>
    </source>
</evidence>
<evidence type="ECO:0000256" key="5">
    <source>
        <dbReference type="ARBA" id="ARBA00022729"/>
    </source>
</evidence>
<keyword evidence="9 12" id="KW-0626">Porin</keyword>
<evidence type="ECO:0000259" key="15">
    <source>
        <dbReference type="Pfam" id="PF00593"/>
    </source>
</evidence>
<dbReference type="GO" id="GO:0015288">
    <property type="term" value="F:porin activity"/>
    <property type="evidence" value="ECO:0007669"/>
    <property type="project" value="UniProtKB-KW"/>
</dbReference>
<dbReference type="GO" id="GO:0015420">
    <property type="term" value="F:ABC-type vitamin B12 transporter activity"/>
    <property type="evidence" value="ECO:0007669"/>
    <property type="project" value="InterPro"/>
</dbReference>
<dbReference type="GO" id="GO:0009279">
    <property type="term" value="C:cell outer membrane"/>
    <property type="evidence" value="ECO:0007669"/>
    <property type="project" value="UniProtKB-SubCell"/>
</dbReference>
<feature type="binding site" evidence="12">
    <location>
        <position position="219"/>
    </location>
    <ligand>
        <name>Ca(2+)</name>
        <dbReference type="ChEBI" id="CHEBI:29108"/>
        <label>2</label>
    </ligand>
</feature>
<dbReference type="InterPro" id="IPR039426">
    <property type="entry name" value="TonB-dep_rcpt-like"/>
</dbReference>
<evidence type="ECO:0000256" key="9">
    <source>
        <dbReference type="ARBA" id="ARBA00023114"/>
    </source>
</evidence>
<gene>
    <name evidence="12" type="primary">btuB</name>
    <name evidence="17" type="ORF">EC835_109179</name>
</gene>
<keyword evidence="11 12" id="KW-0998">Cell outer membrane</keyword>
<sequence precursor="true">MNNNKSLSLSVAAMAVLCGISSLASASSNSSDEMVVSANRFEQPISSILAPVTVVTREDIDHWQSNTVIDVLRRLPGVDVAQSGGRGQLSSLFVRGTNSGHVLVLVDGIRLNQAGVSGSSDMSQIPLSMVQRIEYIRGARSAVYGSDAIGGVINIITGRSKSGTTLEATLGSYGYQNYTGSTQQQIGKKTKVTASASYNYTWGFDVEARGNTGGISQPDRDGFMNKTLWLGLEHQFSDEFSGFARAYGYDNRTKYDAEPSWDYAGVITDTRELSSRNYDVGVKFTKGIYSSQLISSYSHLKDYDFDPRKGRYDKSSLLKDSEQYNLQWGNTFKLDNGGISTGIDWNRQSIQPNHNFIAKKRSVDDTGLYITGQNQFNQVTVEGAVRSDYHSKYGWHSTWQTGAGWEFIEGYRLIGSYATAYKAPTLDQLYGRWGPNENLNPEESAQWEGGIEGLSGPLDWSLTAYRNDIDNMIDFSPKGQYSNIKKARIKGVEWVGDMDTWIFHHQLTLQYIDPRNKETNQILNRRAKQQVKYQLDWNMAAVEMGLTYQYIGQRYDINESYQRTKVGGVSLWDITAAYPITSHLTIRGKIANMFDKDYETAYGYRTAGREYFLTGSYNF</sequence>
<accession>A0A4R3NGM3</accession>
<feature type="binding site" evidence="12">
    <location>
        <position position="91"/>
    </location>
    <ligand>
        <name>cyanocob(III)alamin</name>
        <dbReference type="ChEBI" id="CHEBI:17439"/>
    </ligand>
</feature>
<comment type="subcellular location">
    <subcellularLocation>
        <location evidence="1 12 13">Cell outer membrane</location>
        <topology evidence="1 12 13">Multi-pass membrane protein</topology>
    </subcellularLocation>
</comment>
<feature type="binding site" evidence="12">
    <location>
        <position position="205"/>
    </location>
    <ligand>
        <name>Ca(2+)</name>
        <dbReference type="ChEBI" id="CHEBI:29108"/>
        <label>1</label>
    </ligand>
</feature>
<comment type="similarity">
    <text evidence="12">Belongs to the TonB-dependent receptor family. BtuB (TC 1.B.14.3.1) subfamily.</text>
</comment>
<dbReference type="GO" id="GO:0046872">
    <property type="term" value="F:metal ion binding"/>
    <property type="evidence" value="ECO:0007669"/>
    <property type="project" value="UniProtKB-KW"/>
</dbReference>
<feature type="binding site" evidence="12">
    <location>
        <position position="255"/>
    </location>
    <ligand>
        <name>Ca(2+)</name>
        <dbReference type="ChEBI" id="CHEBI:29108"/>
        <label>2</label>
    </ligand>
</feature>
<feature type="binding site" evidence="12">
    <location>
        <position position="98"/>
    </location>
    <ligand>
        <name>cyanocob(III)alamin</name>
        <dbReference type="ChEBI" id="CHEBI:17439"/>
    </ligand>
</feature>
<dbReference type="FunFam" id="2.170.130.10:FF:000002">
    <property type="entry name" value="Vitamin B12 transporter BtuB"/>
    <property type="match status" value="1"/>
</dbReference>
<feature type="short sequence motif" description="TonB box" evidence="12">
    <location>
        <begin position="32"/>
        <end position="39"/>
    </location>
</feature>
<feature type="binding site" evidence="12">
    <location>
        <position position="219"/>
    </location>
    <ligand>
        <name>Ca(2+)</name>
        <dbReference type="ChEBI" id="CHEBI:29108"/>
        <label>1</label>
    </ligand>
</feature>
<dbReference type="RefSeq" id="WP_132497069.1">
    <property type="nucleotide sequence ID" value="NZ_SMAS01000009.1"/>
</dbReference>
<dbReference type="InterPro" id="IPR000531">
    <property type="entry name" value="Beta-barrel_TonB"/>
</dbReference>
<feature type="domain" description="TonB-dependent receptor-like beta-barrel" evidence="15">
    <location>
        <begin position="192"/>
        <end position="592"/>
    </location>
</feature>
<evidence type="ECO:0000256" key="3">
    <source>
        <dbReference type="ARBA" id="ARBA00022452"/>
    </source>
</evidence>
<feature type="binding site" evidence="12">
    <location>
        <position position="257"/>
    </location>
    <ligand>
        <name>cyanocob(III)alamin</name>
        <dbReference type="ChEBI" id="CHEBI:17439"/>
    </ligand>
</feature>
<keyword evidence="2 12" id="KW-0813">Transport</keyword>
<feature type="binding site" evidence="12">
    <location>
        <position position="525"/>
    </location>
    <ligand>
        <name>cyanocob(III)alamin</name>
        <dbReference type="ChEBI" id="CHEBI:17439"/>
    </ligand>
</feature>
<comment type="caution">
    <text evidence="17">The sequence shown here is derived from an EMBL/GenBank/DDBJ whole genome shotgun (WGS) entry which is preliminary data.</text>
</comment>
<comment type="caution">
    <text evidence="12">Lacks conserved residue(s) required for the propagation of feature annotation.</text>
</comment>
<evidence type="ECO:0000256" key="2">
    <source>
        <dbReference type="ARBA" id="ARBA00022448"/>
    </source>
</evidence>
<dbReference type="Proteomes" id="UP000295055">
    <property type="component" value="Unassembled WGS sequence"/>
</dbReference>
<proteinExistence type="inferred from homology"/>
<feature type="chain" id="PRO_5021055763" description="Vitamin B12 transporter BtuB" evidence="12">
    <location>
        <begin position="27"/>
        <end position="619"/>
    </location>
</feature>
<protein>
    <recommendedName>
        <fullName evidence="12">Vitamin B12 transporter BtuB</fullName>
    </recommendedName>
    <alternativeName>
        <fullName evidence="12">Cobalamin receptor</fullName>
    </alternativeName>
    <alternativeName>
        <fullName evidence="12">Outer membrane cobalamin translocator</fullName>
    </alternativeName>
</protein>
<dbReference type="PANTHER" id="PTHR30069:SF53">
    <property type="entry name" value="COLICIN I RECEPTOR-RELATED"/>
    <property type="match status" value="1"/>
</dbReference>
<evidence type="ECO:0000256" key="10">
    <source>
        <dbReference type="ARBA" id="ARBA00023136"/>
    </source>
</evidence>
<feature type="binding site" evidence="12">
    <location>
        <position position="256"/>
    </location>
    <ligand>
        <name>Ca(2+)</name>
        <dbReference type="ChEBI" id="CHEBI:29108"/>
        <label>2</label>
    </ligand>
</feature>
<evidence type="ECO:0000256" key="1">
    <source>
        <dbReference type="ARBA" id="ARBA00004571"/>
    </source>
</evidence>
<organism evidence="17 18">
    <name type="scientific">Providencia alcalifaciens</name>
    <dbReference type="NCBI Taxonomy" id="126385"/>
    <lineage>
        <taxon>Bacteria</taxon>
        <taxon>Pseudomonadati</taxon>
        <taxon>Pseudomonadota</taxon>
        <taxon>Gammaproteobacteria</taxon>
        <taxon>Enterobacterales</taxon>
        <taxon>Morganellaceae</taxon>
        <taxon>Providencia</taxon>
    </lineage>
</organism>
<evidence type="ECO:0000256" key="13">
    <source>
        <dbReference type="PROSITE-ProRule" id="PRU01360"/>
    </source>
</evidence>
<keyword evidence="12" id="KW-0479">Metal-binding</keyword>
<feature type="binding site" evidence="12">
    <location>
        <position position="269"/>
    </location>
    <ligand>
        <name>Ca(2+)</name>
        <dbReference type="ChEBI" id="CHEBI:29108"/>
        <label>2</label>
    </ligand>
</feature>
<evidence type="ECO:0000256" key="12">
    <source>
        <dbReference type="HAMAP-Rule" id="MF_01531"/>
    </source>
</evidence>
<feature type="binding site" evidence="12">
    <location>
        <position position="217"/>
    </location>
    <ligand>
        <name>Ca(2+)</name>
        <dbReference type="ChEBI" id="CHEBI:29108"/>
        <label>1</label>
    </ligand>
</feature>
<dbReference type="Gene3D" id="2.170.130.10">
    <property type="entry name" value="TonB-dependent receptor, plug domain"/>
    <property type="match status" value="1"/>
</dbReference>
<keyword evidence="3 12" id="KW-1134">Transmembrane beta strand</keyword>
<evidence type="ECO:0000256" key="8">
    <source>
        <dbReference type="ARBA" id="ARBA00023077"/>
    </source>
</evidence>
<dbReference type="AlphaFoldDB" id="A0A4R3NGM3"/>
<dbReference type="SUPFAM" id="SSF56935">
    <property type="entry name" value="Porins"/>
    <property type="match status" value="1"/>
</dbReference>
<keyword evidence="4 12" id="KW-0812">Transmembrane</keyword>
<dbReference type="OrthoDB" id="9764669at2"/>
<evidence type="ECO:0000256" key="4">
    <source>
        <dbReference type="ARBA" id="ARBA00022692"/>
    </source>
</evidence>
<keyword evidence="6 12" id="KW-0106">Calcium</keyword>
<feature type="domain" description="TonB-dependent receptor plug" evidence="16">
    <location>
        <begin position="46"/>
        <end position="152"/>
    </location>
</feature>
<evidence type="ECO:0000256" key="11">
    <source>
        <dbReference type="ARBA" id="ARBA00023237"/>
    </source>
</evidence>
<dbReference type="NCBIfam" id="NF007926">
    <property type="entry name" value="PRK10641.1"/>
    <property type="match status" value="1"/>
</dbReference>
<dbReference type="HAMAP" id="MF_01531">
    <property type="entry name" value="BtuB"/>
    <property type="match status" value="1"/>
</dbReference>
<feature type="binding site" evidence="12">
    <location>
        <position position="221"/>
    </location>
    <ligand>
        <name>Ca(2+)</name>
        <dbReference type="ChEBI" id="CHEBI:29108"/>
        <label>1</label>
    </ligand>
</feature>
<comment type="function">
    <text evidence="12">Involved in the active translocation of vitamin B12 (cyanocobalamin) across the outer membrane to the periplasmic space. It derives its energy for transport by interacting with the trans-periplasmic membrane protein TonB.</text>
</comment>
<dbReference type="GO" id="GO:0006811">
    <property type="term" value="P:monoatomic ion transport"/>
    <property type="evidence" value="ECO:0007669"/>
    <property type="project" value="UniProtKB-KW"/>
</dbReference>
<evidence type="ECO:0000313" key="17">
    <source>
        <dbReference type="EMBL" id="TCT30426.1"/>
    </source>
</evidence>
<dbReference type="InterPro" id="IPR037066">
    <property type="entry name" value="Plug_dom_sf"/>
</dbReference>
<feature type="signal peptide" evidence="12">
    <location>
        <begin position="1"/>
        <end position="26"/>
    </location>
</feature>
<reference evidence="17 18" key="1">
    <citation type="submission" date="2019-03" db="EMBL/GenBank/DDBJ databases">
        <title>Genomic analyses of the natural microbiome of Caenorhabditis elegans.</title>
        <authorList>
            <person name="Samuel B."/>
        </authorList>
    </citation>
    <scope>NUCLEOTIDE SEQUENCE [LARGE SCALE GENOMIC DNA]</scope>
    <source>
        <strain evidence="17 18">JUb102</strain>
    </source>
</reference>
<dbReference type="Pfam" id="PF00593">
    <property type="entry name" value="TonB_dep_Rec_b-barrel"/>
    <property type="match status" value="1"/>
</dbReference>
<dbReference type="EMBL" id="SMAS01000009">
    <property type="protein sequence ID" value="TCT30426.1"/>
    <property type="molecule type" value="Genomic_DNA"/>
</dbReference>
<evidence type="ECO:0000313" key="18">
    <source>
        <dbReference type="Proteomes" id="UP000295055"/>
    </source>
</evidence>
<keyword evidence="8 12" id="KW-0798">TonB box</keyword>
<feature type="short sequence motif" description="TonB C-terminal box" evidence="12 14">
    <location>
        <begin position="602"/>
        <end position="619"/>
    </location>
</feature>
<dbReference type="InterPro" id="IPR010101">
    <property type="entry name" value="B12_transptr_BtuB"/>
</dbReference>
<evidence type="ECO:0000256" key="14">
    <source>
        <dbReference type="PROSITE-ProRule" id="PRU10144"/>
    </source>
</evidence>
<dbReference type="Gene3D" id="2.40.170.20">
    <property type="entry name" value="TonB-dependent receptor, beta-barrel domain"/>
    <property type="match status" value="1"/>
</dbReference>
<feature type="binding site" evidence="12">
    <location>
        <begin position="116"/>
        <end position="117"/>
    </location>
    <ligand>
        <name>cyanocob(III)alamin</name>
        <dbReference type="ChEBI" id="CHEBI:17439"/>
    </ligand>
</feature>
<dbReference type="Pfam" id="PF07715">
    <property type="entry name" value="Plug"/>
    <property type="match status" value="1"/>
</dbReference>
<dbReference type="PROSITE" id="PS01156">
    <property type="entry name" value="TONB_DEPENDENT_REC_2"/>
    <property type="match status" value="1"/>
</dbReference>
<dbReference type="InterPro" id="IPR012910">
    <property type="entry name" value="Plug_dom"/>
</dbReference>
<dbReference type="PANTHER" id="PTHR30069">
    <property type="entry name" value="TONB-DEPENDENT OUTER MEMBRANE RECEPTOR"/>
    <property type="match status" value="1"/>
</dbReference>
<keyword evidence="5 12" id="KW-0732">Signal</keyword>
<keyword evidence="7 12" id="KW-0406">Ion transport</keyword>
<feature type="binding site" evidence="12">
    <location>
        <position position="221"/>
    </location>
    <ligand>
        <name>Ca(2+)</name>
        <dbReference type="ChEBI" id="CHEBI:29108"/>
        <label>2</label>
    </ligand>
</feature>
<dbReference type="PROSITE" id="PS52016">
    <property type="entry name" value="TONB_DEPENDENT_REC_3"/>
    <property type="match status" value="1"/>
</dbReference>
<feature type="binding site" evidence="12">
    <location>
        <position position="89"/>
    </location>
    <ligand>
        <name>cyanocob(III)alamin</name>
        <dbReference type="ChEBI" id="CHEBI:17439"/>
    </ligand>
</feature>
<evidence type="ECO:0000256" key="7">
    <source>
        <dbReference type="ARBA" id="ARBA00023065"/>
    </source>
</evidence>
<feature type="binding site" evidence="12">
    <location>
        <position position="256"/>
    </location>
    <ligand>
        <name>Ca(2+)</name>
        <dbReference type="ChEBI" id="CHEBI:29108"/>
        <label>1</label>
    </ligand>
</feature>
<keyword evidence="10 12" id="KW-0472">Membrane</keyword>
<name>A0A4R3NGM3_9GAMM</name>
<dbReference type="CDD" id="cd01347">
    <property type="entry name" value="ligand_gated_channel"/>
    <property type="match status" value="1"/>
</dbReference>